<evidence type="ECO:0000313" key="2">
    <source>
        <dbReference type="Proteomes" id="UP000887159"/>
    </source>
</evidence>
<gene>
    <name evidence="1" type="ORF">TNCV_1077061</name>
</gene>
<keyword evidence="2" id="KW-1185">Reference proteome</keyword>
<proteinExistence type="predicted"/>
<organism evidence="1 2">
    <name type="scientific">Trichonephila clavipes</name>
    <name type="common">Golden silk orbweaver</name>
    <name type="synonym">Nephila clavipes</name>
    <dbReference type="NCBI Taxonomy" id="2585209"/>
    <lineage>
        <taxon>Eukaryota</taxon>
        <taxon>Metazoa</taxon>
        <taxon>Ecdysozoa</taxon>
        <taxon>Arthropoda</taxon>
        <taxon>Chelicerata</taxon>
        <taxon>Arachnida</taxon>
        <taxon>Araneae</taxon>
        <taxon>Araneomorphae</taxon>
        <taxon>Entelegynae</taxon>
        <taxon>Araneoidea</taxon>
        <taxon>Nephilidae</taxon>
        <taxon>Trichonephila</taxon>
    </lineage>
</organism>
<accession>A0A8X6RVR0</accession>
<name>A0A8X6RVR0_TRICX</name>
<dbReference type="AlphaFoldDB" id="A0A8X6RVR0"/>
<dbReference type="Gene3D" id="1.10.20.10">
    <property type="entry name" value="Histone, subunit A"/>
    <property type="match status" value="1"/>
</dbReference>
<dbReference type="EMBL" id="BMAU01021197">
    <property type="protein sequence ID" value="GFX97335.1"/>
    <property type="molecule type" value="Genomic_DNA"/>
</dbReference>
<comment type="caution">
    <text evidence="1">The sequence shown here is derived from an EMBL/GenBank/DDBJ whole genome shotgun (WGS) entry which is preliminary data.</text>
</comment>
<dbReference type="GO" id="GO:0046982">
    <property type="term" value="F:protein heterodimerization activity"/>
    <property type="evidence" value="ECO:0007669"/>
    <property type="project" value="InterPro"/>
</dbReference>
<sequence>MDRFKLGVRRASKKLMQMVHPRLVISPRALKLLEILISDLNEKAVASLVKNGKTTGRKKKKKPTELKAESAQKVIEDMLPGFLKKCALAEAHKCLTKFSAGSVLFVSYFLR</sequence>
<evidence type="ECO:0000313" key="1">
    <source>
        <dbReference type="EMBL" id="GFX97335.1"/>
    </source>
</evidence>
<protein>
    <submittedName>
        <fullName evidence="1">Uncharacterized protein</fullName>
    </submittedName>
</protein>
<reference evidence="1" key="1">
    <citation type="submission" date="2020-08" db="EMBL/GenBank/DDBJ databases">
        <title>Multicomponent nature underlies the extraordinary mechanical properties of spider dragline silk.</title>
        <authorList>
            <person name="Kono N."/>
            <person name="Nakamura H."/>
            <person name="Mori M."/>
            <person name="Yoshida Y."/>
            <person name="Ohtoshi R."/>
            <person name="Malay A.D."/>
            <person name="Moran D.A.P."/>
            <person name="Tomita M."/>
            <person name="Numata K."/>
            <person name="Arakawa K."/>
        </authorList>
    </citation>
    <scope>NUCLEOTIDE SEQUENCE</scope>
</reference>
<dbReference type="Proteomes" id="UP000887159">
    <property type="component" value="Unassembled WGS sequence"/>
</dbReference>
<dbReference type="InterPro" id="IPR009072">
    <property type="entry name" value="Histone-fold"/>
</dbReference>